<dbReference type="PANTHER" id="PTHR10218">
    <property type="entry name" value="GTP-BINDING PROTEIN ALPHA SUBUNIT"/>
    <property type="match status" value="1"/>
</dbReference>
<dbReference type="PRINTS" id="PR00318">
    <property type="entry name" value="GPROTEINA"/>
</dbReference>
<accession>A0A137NZ18</accession>
<evidence type="ECO:0000256" key="7">
    <source>
        <dbReference type="ARBA" id="ARBA00023224"/>
    </source>
</evidence>
<dbReference type="Gene3D" id="1.10.400.10">
    <property type="entry name" value="GI Alpha 1, domain 2-like"/>
    <property type="match status" value="1"/>
</dbReference>
<evidence type="ECO:0000256" key="6">
    <source>
        <dbReference type="ARBA" id="ARBA00023139"/>
    </source>
</evidence>
<dbReference type="SUPFAM" id="SSF52540">
    <property type="entry name" value="P-loop containing nucleoside triphosphate hydrolases"/>
    <property type="match status" value="1"/>
</dbReference>
<dbReference type="GO" id="GO:0031683">
    <property type="term" value="F:G-protein beta/gamma-subunit complex binding"/>
    <property type="evidence" value="ECO:0007669"/>
    <property type="project" value="InterPro"/>
</dbReference>
<dbReference type="GO" id="GO:0005834">
    <property type="term" value="C:heterotrimeric G-protein complex"/>
    <property type="evidence" value="ECO:0007669"/>
    <property type="project" value="TreeGrafter"/>
</dbReference>
<feature type="binding site" evidence="9">
    <location>
        <position position="182"/>
    </location>
    <ligand>
        <name>Mg(2+)</name>
        <dbReference type="ChEBI" id="CHEBI:18420"/>
    </ligand>
</feature>
<dbReference type="SUPFAM" id="SSF47895">
    <property type="entry name" value="Transducin (alpha subunit), insertion domain"/>
    <property type="match status" value="1"/>
</dbReference>
<dbReference type="InterPro" id="IPR011025">
    <property type="entry name" value="GproteinA_insert"/>
</dbReference>
<keyword evidence="4 9" id="KW-0460">Magnesium</keyword>
<keyword evidence="6" id="KW-0449">Lipoprotein</keyword>
<protein>
    <submittedName>
        <fullName evidence="10">Guanine nucleotide binding protein, alpha subunit</fullName>
    </submittedName>
</protein>
<dbReference type="EMBL" id="KQ964601">
    <property type="protein sequence ID" value="KXN67997.1"/>
    <property type="molecule type" value="Genomic_DNA"/>
</dbReference>
<dbReference type="OrthoDB" id="5817230at2759"/>
<feature type="binding site" evidence="8">
    <location>
        <begin position="176"/>
        <end position="182"/>
    </location>
    <ligand>
        <name>GTP</name>
        <dbReference type="ChEBI" id="CHEBI:37565"/>
    </ligand>
</feature>
<dbReference type="PROSITE" id="PS51882">
    <property type="entry name" value="G_ALPHA"/>
    <property type="match status" value="1"/>
</dbReference>
<dbReference type="GO" id="GO:0046872">
    <property type="term" value="F:metal ion binding"/>
    <property type="evidence" value="ECO:0007669"/>
    <property type="project" value="UniProtKB-KW"/>
</dbReference>
<dbReference type="AlphaFoldDB" id="A0A137NZ18"/>
<keyword evidence="11" id="KW-1185">Reference proteome</keyword>
<evidence type="ECO:0000256" key="2">
    <source>
        <dbReference type="ARBA" id="ARBA00022723"/>
    </source>
</evidence>
<reference evidence="10 11" key="1">
    <citation type="journal article" date="2015" name="Genome Biol. Evol.">
        <title>Phylogenomic analyses indicate that early fungi evolved digesting cell walls of algal ancestors of land plants.</title>
        <authorList>
            <person name="Chang Y."/>
            <person name="Wang S."/>
            <person name="Sekimoto S."/>
            <person name="Aerts A.L."/>
            <person name="Choi C."/>
            <person name="Clum A."/>
            <person name="LaButti K.M."/>
            <person name="Lindquist E.A."/>
            <person name="Yee Ngan C."/>
            <person name="Ohm R.A."/>
            <person name="Salamov A.A."/>
            <person name="Grigoriev I.V."/>
            <person name="Spatafora J.W."/>
            <person name="Berbee M.L."/>
        </authorList>
    </citation>
    <scope>NUCLEOTIDE SEQUENCE [LARGE SCALE GENOMIC DNA]</scope>
    <source>
        <strain evidence="10 11">NRRL 28638</strain>
    </source>
</reference>
<feature type="binding site" evidence="8">
    <location>
        <begin position="43"/>
        <end position="48"/>
    </location>
    <ligand>
        <name>GTP</name>
        <dbReference type="ChEBI" id="CHEBI:37565"/>
    </ligand>
</feature>
<keyword evidence="7" id="KW-0807">Transducer</keyword>
<name>A0A137NZ18_CONC2</name>
<dbReference type="FunFam" id="1.10.400.10:FF:000007">
    <property type="entry name" value="Guanine nucleotide-binding protein subunit alpha"/>
    <property type="match status" value="1"/>
</dbReference>
<keyword evidence="6" id="KW-0564">Palmitate</keyword>
<dbReference type="InterPro" id="IPR027417">
    <property type="entry name" value="P-loop_NTPase"/>
</dbReference>
<keyword evidence="5 8" id="KW-0342">GTP-binding</keyword>
<keyword evidence="1" id="KW-0519">Myristate</keyword>
<evidence type="ECO:0000256" key="9">
    <source>
        <dbReference type="PIRSR" id="PIRSR601019-2"/>
    </source>
</evidence>
<dbReference type="FunFam" id="3.40.50.300:FF:000692">
    <property type="entry name" value="Guanine nucleotide-binding protein subunit alpha"/>
    <property type="match status" value="1"/>
</dbReference>
<dbReference type="STRING" id="796925.A0A137NZ18"/>
<sequence>MGICLSSEEKELKERSTHIDRLIEEDSRRLSKECKILLLGSGESGKSTIVKQMKIIHQNGYSPEELHLFRPIIYKNILDCVKDLVLGFKTLNMKPDNASCQDFILNYPQYLTDFAFSGNFSPEFVNGINELYQNEKTQEVLDHTNEFYILDSCHYFFENIQRIGDPNFIPTVQDVLRARAKTTGIIETRFTMGQMHIHMFDVGG</sequence>
<proteinExistence type="predicted"/>
<evidence type="ECO:0000256" key="3">
    <source>
        <dbReference type="ARBA" id="ARBA00022741"/>
    </source>
</evidence>
<dbReference type="Gene3D" id="3.40.50.300">
    <property type="entry name" value="P-loop containing nucleotide triphosphate hydrolases"/>
    <property type="match status" value="1"/>
</dbReference>
<dbReference type="GO" id="GO:0001664">
    <property type="term" value="F:G protein-coupled receptor binding"/>
    <property type="evidence" value="ECO:0007669"/>
    <property type="project" value="TreeGrafter"/>
</dbReference>
<feature type="non-terminal residue" evidence="10">
    <location>
        <position position="204"/>
    </location>
</feature>
<evidence type="ECO:0000256" key="8">
    <source>
        <dbReference type="PIRSR" id="PIRSR601019-1"/>
    </source>
</evidence>
<feature type="binding site" evidence="8">
    <location>
        <begin position="151"/>
        <end position="152"/>
    </location>
    <ligand>
        <name>GTP</name>
        <dbReference type="ChEBI" id="CHEBI:37565"/>
    </ligand>
</feature>
<dbReference type="GO" id="GO:0005525">
    <property type="term" value="F:GTP binding"/>
    <property type="evidence" value="ECO:0007669"/>
    <property type="project" value="UniProtKB-KW"/>
</dbReference>
<gene>
    <name evidence="10" type="ORF">CONCODRAFT_28046</name>
</gene>
<evidence type="ECO:0000313" key="11">
    <source>
        <dbReference type="Proteomes" id="UP000070444"/>
    </source>
</evidence>
<dbReference type="GO" id="GO:0032502">
    <property type="term" value="P:developmental process"/>
    <property type="evidence" value="ECO:0007669"/>
    <property type="project" value="UniProtKB-ARBA"/>
</dbReference>
<dbReference type="PANTHER" id="PTHR10218:SF369">
    <property type="entry name" value="GUANINE NUCLEOTIDE-BINDING PROTEIN ALPHA-2 SUBUNIT"/>
    <property type="match status" value="1"/>
</dbReference>
<evidence type="ECO:0000313" key="10">
    <source>
        <dbReference type="EMBL" id="KXN67997.1"/>
    </source>
</evidence>
<dbReference type="GO" id="GO:0003924">
    <property type="term" value="F:GTPase activity"/>
    <property type="evidence" value="ECO:0007669"/>
    <property type="project" value="InterPro"/>
</dbReference>
<dbReference type="InterPro" id="IPR001019">
    <property type="entry name" value="Gprotein_alpha_su"/>
</dbReference>
<dbReference type="GO" id="GO:0005737">
    <property type="term" value="C:cytoplasm"/>
    <property type="evidence" value="ECO:0007669"/>
    <property type="project" value="TreeGrafter"/>
</dbReference>
<evidence type="ECO:0000256" key="1">
    <source>
        <dbReference type="ARBA" id="ARBA00022707"/>
    </source>
</evidence>
<dbReference type="GO" id="GO:0007189">
    <property type="term" value="P:adenylate cyclase-activating G protein-coupled receptor signaling pathway"/>
    <property type="evidence" value="ECO:0007669"/>
    <property type="project" value="TreeGrafter"/>
</dbReference>
<keyword evidence="2 9" id="KW-0479">Metal-binding</keyword>
<dbReference type="Pfam" id="PF00503">
    <property type="entry name" value="G-alpha"/>
    <property type="match status" value="1"/>
</dbReference>
<dbReference type="SMART" id="SM00275">
    <property type="entry name" value="G_alpha"/>
    <property type="match status" value="1"/>
</dbReference>
<dbReference type="OMA" id="VCMQAMI"/>
<dbReference type="Proteomes" id="UP000070444">
    <property type="component" value="Unassembled WGS sequence"/>
</dbReference>
<evidence type="ECO:0000256" key="4">
    <source>
        <dbReference type="ARBA" id="ARBA00022842"/>
    </source>
</evidence>
<organism evidence="10 11">
    <name type="scientific">Conidiobolus coronatus (strain ATCC 28846 / CBS 209.66 / NRRL 28638)</name>
    <name type="common">Delacroixia coronata</name>
    <dbReference type="NCBI Taxonomy" id="796925"/>
    <lineage>
        <taxon>Eukaryota</taxon>
        <taxon>Fungi</taxon>
        <taxon>Fungi incertae sedis</taxon>
        <taxon>Zoopagomycota</taxon>
        <taxon>Entomophthoromycotina</taxon>
        <taxon>Entomophthoromycetes</taxon>
        <taxon>Entomophthorales</taxon>
        <taxon>Ancylistaceae</taxon>
        <taxon>Conidiobolus</taxon>
    </lineage>
</organism>
<feature type="binding site" evidence="9">
    <location>
        <position position="47"/>
    </location>
    <ligand>
        <name>Mg(2+)</name>
        <dbReference type="ChEBI" id="CHEBI:18420"/>
    </ligand>
</feature>
<evidence type="ECO:0000256" key="5">
    <source>
        <dbReference type="ARBA" id="ARBA00023134"/>
    </source>
</evidence>
<keyword evidence="3 8" id="KW-0547">Nucleotide-binding</keyword>